<dbReference type="SUPFAM" id="SSF49758">
    <property type="entry name" value="Calpain large subunit, middle domain (domain III)"/>
    <property type="match status" value="6"/>
</dbReference>
<dbReference type="InterPro" id="IPR032675">
    <property type="entry name" value="LRR_dom_sf"/>
</dbReference>
<dbReference type="PROSITE" id="PS50203">
    <property type="entry name" value="CALPAIN_CAT"/>
    <property type="match status" value="1"/>
</dbReference>
<comment type="caution">
    <text evidence="1">Lacks conserved residue(s) required for the propagation of feature annotation.</text>
</comment>
<dbReference type="Gene3D" id="2.60.120.380">
    <property type="match status" value="5"/>
</dbReference>
<organism evidence="4 5">
    <name type="scientific">Leptomonas seymouri</name>
    <dbReference type="NCBI Taxonomy" id="5684"/>
    <lineage>
        <taxon>Eukaryota</taxon>
        <taxon>Discoba</taxon>
        <taxon>Euglenozoa</taxon>
        <taxon>Kinetoplastea</taxon>
        <taxon>Metakinetoplastina</taxon>
        <taxon>Trypanosomatida</taxon>
        <taxon>Trypanosomatidae</taxon>
        <taxon>Leishmaniinae</taxon>
        <taxon>Leptomonas</taxon>
    </lineage>
</organism>
<dbReference type="OMA" id="IHYATWW"/>
<dbReference type="PANTHER" id="PTHR10183">
    <property type="entry name" value="CALPAIN"/>
    <property type="match status" value="1"/>
</dbReference>
<evidence type="ECO:0000256" key="1">
    <source>
        <dbReference type="PROSITE-ProRule" id="PRU00239"/>
    </source>
</evidence>
<dbReference type="SMART" id="SM00720">
    <property type="entry name" value="calpain_III"/>
    <property type="match status" value="1"/>
</dbReference>
<dbReference type="EMBL" id="LJSK01000194">
    <property type="protein sequence ID" value="KPI85324.1"/>
    <property type="molecule type" value="Genomic_DNA"/>
</dbReference>
<dbReference type="GO" id="GO:0006508">
    <property type="term" value="P:proteolysis"/>
    <property type="evidence" value="ECO:0007669"/>
    <property type="project" value="UniProtKB-KW"/>
</dbReference>
<feature type="compositionally biased region" description="Acidic residues" evidence="2">
    <location>
        <begin position="559"/>
        <end position="571"/>
    </location>
</feature>
<evidence type="ECO:0000259" key="3">
    <source>
        <dbReference type="PROSITE" id="PS50203"/>
    </source>
</evidence>
<evidence type="ECO:0000313" key="4">
    <source>
        <dbReference type="EMBL" id="KPI85324.1"/>
    </source>
</evidence>
<dbReference type="InterPro" id="IPR022684">
    <property type="entry name" value="Calpain_cysteine_protease"/>
</dbReference>
<accession>A0A0N1IJ41</accession>
<dbReference type="SMART" id="SM00368">
    <property type="entry name" value="LRR_RI"/>
    <property type="match status" value="3"/>
</dbReference>
<feature type="region of interest" description="Disordered" evidence="2">
    <location>
        <begin position="539"/>
        <end position="573"/>
    </location>
</feature>
<dbReference type="InterPro" id="IPR022683">
    <property type="entry name" value="Calpain_III"/>
</dbReference>
<dbReference type="OrthoDB" id="424753at2759"/>
<dbReference type="SMART" id="SM00230">
    <property type="entry name" value="CysPc"/>
    <property type="match status" value="1"/>
</dbReference>
<feature type="domain" description="Calpain catalytic" evidence="3">
    <location>
        <begin position="725"/>
        <end position="1038"/>
    </location>
</feature>
<sequence length="1641" mass="182670">MPSNVELYDYYCRRSACHPNSSVKTFLESTGRTELETLDVSGNYLGQRGLIPVLDLVKNTKTIQTLDVSNNELGVEQVQHLAYCLALHPNMRSVRLCNTGLHDGHVEVLLQLLSMNKSIEELILEGNHLTPPRIREVEEALAHNRRTQQLRRAEACTHSAYLTEKAATATVAKRTFSAVLSGNIPAAESGGYVHYATWFKNPQFCVQTSRTSRVSFVLECTQDNSGTNQMGLMVLRHDGVHRAVEIDEMTVVAESPVSEQHCVVEALLNHEESYVVMPYTFNPGHALPFRLTATLINDHTAQKEGWITLERLNARYDWCTCSIEDGAWTAANAGGSGSNTTWRNNDMYHLTNCSKAEAPDSCSSNGTPATMIGALPSDTPTVSIYILLVKEVDPYCNDERAIGIDVMTHGEHHPNAPPLFYSSDVVYASLPHERKTFALLKLQLPASNLDLYVVPSTELPGQTGTYTLTVFSSIEVQLARSVFPHGWRYRVMDGAWDEMYCGGCRAECSSWKSNPSFEVHVERVAQPLIACVEVRPLPPPAADPEVPPQSADASVATGEEQEDEREEDESPEAALRRAELEAFYQRHRSQKLEVGVMAVDTVAPAFSMMATSAQKEHAAAVVVSPTRPDLYVVPMLRHAAEIAAYTLELFSPSPFVVESTDAVCLATRERQAQLAAYELESKKRAAILRAAEEQHQQSDEGLQDSASLQAERKTILEKASQTGLPYVDRDFPRGTSSLFLDPAGPPPLDFPMQTTWKRVSEVSQPVREICPANMSPPYPYGPRHWFASVLQAVAVKPSWLARIFVRYDPEAGFAQFSFYKQDDWVGVTVDDFLLVDNQNELVYGRSSRSSGDAHNFFFPLAEKAYAKLHRCYEALEPKVNPDQTTLALLCQGLMDVTSGLTSVVRIRSCDKSDELPVEEKDRLWRKLKSAIDASLLCSLMLDSGGAVTRERSHVGLLPDRLYGVMDARFVEQQRLVKIRLFDSSDSDEWSGKWAFSSPRWTPTLRDVLHYHAAETHTAWLHFDEVLYYFTHVLMTEVCLRKVNVAGSFAEALDHEPAAAALSLRNPQYALNVSLSDTAGDTAMEVNISVHRRDPRLDITRTRGATARLKTRLGFAVFATEDNTRRLSHVADNQLLQLVKPSIERDQHVTLQLTPDFLRTQKITVMPFRENLRDPDVSYTVSASCAAGTPAGATVQLKHVVPNMSTIVSGQWAAEVKTGPPTFPQWRNNPQFFLSAAQEMEVTVTLRPTCMTTATLGFTLHRTRHCSSFLNFEPATVVASAVSSVAGAAPSCVVRLAGMAERRGMPYVLVPYSSDGTGEFQLEVVGNQPVHLRPIEPRLDWHRMRYNVSISAANGNMGGNPENTPSWRFNSQLALTFPVERDGRLFISAKRLRSADPRVKIGMLLLHAGPAVTGNYRRCIIYNDDDVVAKSTDSQAESVLDTEVSLPAERGALILVVYADQPYKEAEVELSFYTAPTLEMQPVEEWPRVLMQEGSWNLGTTAAGSRTNFASWINNPFFCLSVLRPTKVTLLLVQYPRDHEHPVVKRYGTQKALLPPPLMHPDRCTAIQLSVAKFDEKLTEVVSTAPTTRAEAYIVVELSPEQPYLVVPCTKEPQHDGDFKLFAFADHPIELYLTEKPRLPYV</sequence>
<dbReference type="GO" id="GO:0004198">
    <property type="term" value="F:calcium-dependent cysteine-type endopeptidase activity"/>
    <property type="evidence" value="ECO:0007669"/>
    <property type="project" value="InterPro"/>
</dbReference>
<dbReference type="SUPFAM" id="SSF52047">
    <property type="entry name" value="RNI-like"/>
    <property type="match status" value="1"/>
</dbReference>
<dbReference type="SUPFAM" id="SSF54001">
    <property type="entry name" value="Cysteine proteinases"/>
    <property type="match status" value="1"/>
</dbReference>
<dbReference type="InterPro" id="IPR036213">
    <property type="entry name" value="Calpain_III_sf"/>
</dbReference>
<dbReference type="VEuPathDB" id="TriTrypDB:Lsey_0194_0020"/>
<dbReference type="PANTHER" id="PTHR10183:SF421">
    <property type="entry name" value="PUTATIVE-RELATED"/>
    <property type="match status" value="1"/>
</dbReference>
<evidence type="ECO:0000256" key="2">
    <source>
        <dbReference type="SAM" id="MobiDB-lite"/>
    </source>
</evidence>
<dbReference type="Proteomes" id="UP000038009">
    <property type="component" value="Unassembled WGS sequence"/>
</dbReference>
<comment type="caution">
    <text evidence="4">The sequence shown here is derived from an EMBL/GenBank/DDBJ whole genome shotgun (WGS) entry which is preliminary data.</text>
</comment>
<dbReference type="InterPro" id="IPR038765">
    <property type="entry name" value="Papain-like_cys_pep_sf"/>
</dbReference>
<dbReference type="Gene3D" id="3.80.10.10">
    <property type="entry name" value="Ribonuclease Inhibitor"/>
    <property type="match status" value="1"/>
</dbReference>
<keyword evidence="5" id="KW-1185">Reference proteome</keyword>
<dbReference type="InterPro" id="IPR022682">
    <property type="entry name" value="Calpain_domain_III"/>
</dbReference>
<dbReference type="Pfam" id="PF00648">
    <property type="entry name" value="Peptidase_C2"/>
    <property type="match status" value="1"/>
</dbReference>
<dbReference type="InterPro" id="IPR001300">
    <property type="entry name" value="Peptidase_C2_calpain_cat"/>
</dbReference>
<dbReference type="Gene3D" id="3.90.70.10">
    <property type="entry name" value="Cysteine proteinases"/>
    <property type="match status" value="1"/>
</dbReference>
<dbReference type="Pfam" id="PF01067">
    <property type="entry name" value="Calpain_III"/>
    <property type="match status" value="1"/>
</dbReference>
<evidence type="ECO:0000313" key="5">
    <source>
        <dbReference type="Proteomes" id="UP000038009"/>
    </source>
</evidence>
<name>A0A0N1IJ41_LEPSE</name>
<proteinExistence type="predicted"/>
<reference evidence="4 5" key="1">
    <citation type="journal article" date="2015" name="PLoS Pathog.">
        <title>Leptomonas seymouri: Adaptations to the Dixenous Life Cycle Analyzed by Genome Sequencing, Transcriptome Profiling and Co-infection with Leishmania donovani.</title>
        <authorList>
            <person name="Kraeva N."/>
            <person name="Butenko A."/>
            <person name="Hlavacova J."/>
            <person name="Kostygov A."/>
            <person name="Myskova J."/>
            <person name="Grybchuk D."/>
            <person name="Lestinova T."/>
            <person name="Votypka J."/>
            <person name="Volf P."/>
            <person name="Opperdoes F."/>
            <person name="Flegontov P."/>
            <person name="Lukes J."/>
            <person name="Yurchenko V."/>
        </authorList>
    </citation>
    <scope>NUCLEOTIDE SEQUENCE [LARGE SCALE GENOMIC DNA]</scope>
    <source>
        <strain evidence="4 5">ATCC 30220</strain>
    </source>
</reference>
<protein>
    <submittedName>
        <fullName evidence="4">Putative calpain</fullName>
    </submittedName>
</protein>
<gene>
    <name evidence="4" type="ORF">ABL78_5606</name>
</gene>